<dbReference type="Proteomes" id="UP000827133">
    <property type="component" value="Unassembled WGS sequence"/>
</dbReference>
<comment type="caution">
    <text evidence="2">The sequence shown here is derived from an EMBL/GenBank/DDBJ whole genome shotgun (WGS) entry which is preliminary data.</text>
</comment>
<evidence type="ECO:0000313" key="3">
    <source>
        <dbReference type="Proteomes" id="UP000827133"/>
    </source>
</evidence>
<dbReference type="GeneID" id="68311417"/>
<gene>
    <name evidence="2" type="ORF">J7337_003560</name>
</gene>
<proteinExistence type="predicted"/>
<organism evidence="2 3">
    <name type="scientific">Fusarium musae</name>
    <dbReference type="NCBI Taxonomy" id="1042133"/>
    <lineage>
        <taxon>Eukaryota</taxon>
        <taxon>Fungi</taxon>
        <taxon>Dikarya</taxon>
        <taxon>Ascomycota</taxon>
        <taxon>Pezizomycotina</taxon>
        <taxon>Sordariomycetes</taxon>
        <taxon>Hypocreomycetidae</taxon>
        <taxon>Hypocreales</taxon>
        <taxon>Nectriaceae</taxon>
        <taxon>Fusarium</taxon>
    </lineage>
</organism>
<dbReference type="KEGG" id="fmu:J7337_003560"/>
<protein>
    <submittedName>
        <fullName evidence="2">Uncharacterized protein</fullName>
    </submittedName>
</protein>
<evidence type="ECO:0000313" key="2">
    <source>
        <dbReference type="EMBL" id="KAG9503609.1"/>
    </source>
</evidence>
<accession>A0A9P8DKL3</accession>
<evidence type="ECO:0000256" key="1">
    <source>
        <dbReference type="SAM" id="MobiDB-lite"/>
    </source>
</evidence>
<dbReference type="AlphaFoldDB" id="A0A9P8DKL3"/>
<keyword evidence="3" id="KW-1185">Reference proteome</keyword>
<dbReference type="EMBL" id="JAHBCI010000003">
    <property type="protein sequence ID" value="KAG9503609.1"/>
    <property type="molecule type" value="Genomic_DNA"/>
</dbReference>
<feature type="region of interest" description="Disordered" evidence="1">
    <location>
        <begin position="1"/>
        <end position="43"/>
    </location>
</feature>
<name>A0A9P8DKL3_9HYPO</name>
<sequence>MFGPEDAVNKRIEDLGDPNTVRTNSQMERENKKQAVKSPPVASVDKVEEPLRNDIFGLSFFFHQTNSDPSFLSPGDRSSYIHWLCYMGAENVDWIVDGCREVTSTFEPPDEIEGQEQEELEQAEIDVPFSDAAAPGRGLKRKARDDARGEGTIEKQVINRLGNGWKDWRQRHMEMMEFWYRVFLCE</sequence>
<reference evidence="2" key="1">
    <citation type="journal article" date="2021" name="Mol. Plant Microbe Interact.">
        <title>Telomere to telomere genome assembly of Fusarium musae F31, causal agent of crown rot disease of banana.</title>
        <authorList>
            <person name="Degradi L."/>
            <person name="Tava V."/>
            <person name="Kunova A."/>
            <person name="Cortesi P."/>
            <person name="Saracchi M."/>
            <person name="Pasquali M."/>
        </authorList>
    </citation>
    <scope>NUCLEOTIDE SEQUENCE</scope>
    <source>
        <strain evidence="2">F31</strain>
    </source>
</reference>
<dbReference type="RefSeq" id="XP_044682609.1">
    <property type="nucleotide sequence ID" value="XM_044821276.1"/>
</dbReference>